<dbReference type="Gene3D" id="3.30.200.40">
    <property type="entry name" value="Scavenger mRNA decapping enzyme, N-terminal domain"/>
    <property type="match status" value="1"/>
</dbReference>
<protein>
    <recommendedName>
        <fullName evidence="4">m7GpppX diphosphatase</fullName>
        <ecNumber evidence="3">3.6.1.59</ecNumber>
    </recommendedName>
    <alternativeName>
        <fullName evidence="8">Decapping scavenger enzyme</fullName>
    </alternativeName>
    <alternativeName>
        <fullName evidence="7">Scavenger mRNA-decapping enzyme DcpS</fullName>
    </alternativeName>
</protein>
<dbReference type="InterPro" id="IPR011145">
    <property type="entry name" value="Scavenger_mRNA_decap_enz_N"/>
</dbReference>
<gene>
    <name evidence="11" type="ORF">PSACC_01476</name>
</gene>
<dbReference type="SUPFAM" id="SSF54197">
    <property type="entry name" value="HIT-like"/>
    <property type="match status" value="1"/>
</dbReference>
<accession>A0A2H9TLS0</accession>
<dbReference type="Proteomes" id="UP000240830">
    <property type="component" value="Unassembled WGS sequence"/>
</dbReference>
<dbReference type="GO" id="GO:0005634">
    <property type="term" value="C:nucleus"/>
    <property type="evidence" value="ECO:0007669"/>
    <property type="project" value="UniProtKB-SubCell"/>
</dbReference>
<organism evidence="11 12">
    <name type="scientific">Paramicrosporidium saccamoebae</name>
    <dbReference type="NCBI Taxonomy" id="1246581"/>
    <lineage>
        <taxon>Eukaryota</taxon>
        <taxon>Fungi</taxon>
        <taxon>Fungi incertae sedis</taxon>
        <taxon>Cryptomycota</taxon>
        <taxon>Cryptomycota incertae sedis</taxon>
        <taxon>Paramicrosporidium</taxon>
    </lineage>
</organism>
<dbReference type="InterPro" id="IPR008594">
    <property type="entry name" value="DcpS/DCS2"/>
</dbReference>
<evidence type="ECO:0000256" key="3">
    <source>
        <dbReference type="ARBA" id="ARBA00012520"/>
    </source>
</evidence>
<dbReference type="GO" id="GO:0000290">
    <property type="term" value="P:deadenylation-dependent decapping of nuclear-transcribed mRNA"/>
    <property type="evidence" value="ECO:0007669"/>
    <property type="project" value="EnsemblFungi"/>
</dbReference>
<dbReference type="OrthoDB" id="10264956at2759"/>
<dbReference type="PANTHER" id="PTHR12978">
    <property type="entry name" value="HISTIDINE TRIAD HIT PROTEIN MEMBER"/>
    <property type="match status" value="1"/>
</dbReference>
<dbReference type="GO" id="GO:0000340">
    <property type="term" value="F:RNA 7-methylguanosine cap binding"/>
    <property type="evidence" value="ECO:0007669"/>
    <property type="project" value="EnsemblFungi"/>
</dbReference>
<evidence type="ECO:0000256" key="6">
    <source>
        <dbReference type="ARBA" id="ARBA00023242"/>
    </source>
</evidence>
<dbReference type="EMBL" id="MTSL01000106">
    <property type="protein sequence ID" value="PJF18703.1"/>
    <property type="molecule type" value="Genomic_DNA"/>
</dbReference>
<evidence type="ECO:0000313" key="11">
    <source>
        <dbReference type="EMBL" id="PJF18703.1"/>
    </source>
</evidence>
<dbReference type="InterPro" id="IPR036265">
    <property type="entry name" value="HIT-like_sf"/>
</dbReference>
<dbReference type="EC" id="3.6.1.59" evidence="3"/>
<keyword evidence="12" id="KW-1185">Reference proteome</keyword>
<evidence type="ECO:0000313" key="12">
    <source>
        <dbReference type="Proteomes" id="UP000240830"/>
    </source>
</evidence>
<evidence type="ECO:0000256" key="2">
    <source>
        <dbReference type="ARBA" id="ARBA00010208"/>
    </source>
</evidence>
<keyword evidence="5" id="KW-0378">Hydrolase</keyword>
<evidence type="ECO:0000256" key="10">
    <source>
        <dbReference type="PIRSR" id="PIRSR028973-1"/>
    </source>
</evidence>
<evidence type="ECO:0000256" key="9">
    <source>
        <dbReference type="ARBA" id="ARBA00048222"/>
    </source>
</evidence>
<dbReference type="PANTHER" id="PTHR12978:SF0">
    <property type="entry name" value="M7GPPPX DIPHOSPHATASE"/>
    <property type="match status" value="1"/>
</dbReference>
<evidence type="ECO:0000256" key="5">
    <source>
        <dbReference type="ARBA" id="ARBA00022801"/>
    </source>
</evidence>
<comment type="caution">
    <text evidence="11">The sequence shown here is derived from an EMBL/GenBank/DDBJ whole genome shotgun (WGS) entry which is preliminary data.</text>
</comment>
<dbReference type="GO" id="GO:0000932">
    <property type="term" value="C:P-body"/>
    <property type="evidence" value="ECO:0007669"/>
    <property type="project" value="TreeGrafter"/>
</dbReference>
<dbReference type="PIRSF" id="PIRSF028973">
    <property type="entry name" value="Scavenger_mRNA_decap_enz"/>
    <property type="match status" value="1"/>
</dbReference>
<comment type="subcellular location">
    <subcellularLocation>
        <location evidence="1">Nucleus</location>
    </subcellularLocation>
</comment>
<dbReference type="FunFam" id="3.30.428.10:FF:000006">
    <property type="entry name" value="m7GpppX diphosphatase"/>
    <property type="match status" value="1"/>
</dbReference>
<feature type="active site" description="Nucleophile" evidence="10">
    <location>
        <position position="243"/>
    </location>
</feature>
<reference evidence="11 12" key="1">
    <citation type="submission" date="2016-10" db="EMBL/GenBank/DDBJ databases">
        <title>The genome of Paramicrosporidium saccamoebae is the missing link in understanding Cryptomycota and Microsporidia evolution.</title>
        <authorList>
            <person name="Quandt C.A."/>
            <person name="Beaudet D."/>
            <person name="Corsaro D."/>
            <person name="Michel R."/>
            <person name="Corradi N."/>
            <person name="James T."/>
        </authorList>
    </citation>
    <scope>NUCLEOTIDE SEQUENCE [LARGE SCALE GENOMIC DNA]</scope>
    <source>
        <strain evidence="11 12">KSL3</strain>
    </source>
</reference>
<dbReference type="AlphaFoldDB" id="A0A2H9TLS0"/>
<dbReference type="Pfam" id="PF05652">
    <property type="entry name" value="DcpS"/>
    <property type="match status" value="1"/>
</dbReference>
<dbReference type="SUPFAM" id="SSF102860">
    <property type="entry name" value="mRNA decapping enzyme DcpS N-terminal domain"/>
    <property type="match status" value="1"/>
</dbReference>
<dbReference type="GO" id="GO:0140932">
    <property type="term" value="F:5'-(N(7)-methyl 5'-triphosphoguanosine)-[mRNA] diphosphatase activity"/>
    <property type="evidence" value="ECO:0007669"/>
    <property type="project" value="UniProtKB-EC"/>
</dbReference>
<comment type="similarity">
    <text evidence="2">Belongs to the HIT family.</text>
</comment>
<evidence type="ECO:0000256" key="7">
    <source>
        <dbReference type="ARBA" id="ARBA00029885"/>
    </source>
</evidence>
<evidence type="ECO:0000256" key="1">
    <source>
        <dbReference type="ARBA" id="ARBA00004123"/>
    </source>
</evidence>
<comment type="catalytic activity">
    <reaction evidence="9">
        <text>a 5'-end (N(7)-methyl 5'-triphosphoguanosine)-ribonucleoside in mRNA + H2O = N(7)-methyl-GMP + a 5'-end diphospho-ribonucleoside in mRNA + 2 H(+)</text>
        <dbReference type="Rhea" id="RHEA:65388"/>
        <dbReference type="Rhea" id="RHEA-COMP:17165"/>
        <dbReference type="Rhea" id="RHEA-COMP:17167"/>
        <dbReference type="ChEBI" id="CHEBI:15377"/>
        <dbReference type="ChEBI" id="CHEBI:15378"/>
        <dbReference type="ChEBI" id="CHEBI:58285"/>
        <dbReference type="ChEBI" id="CHEBI:156461"/>
        <dbReference type="ChEBI" id="CHEBI:167616"/>
        <dbReference type="EC" id="3.6.1.59"/>
    </reaction>
</comment>
<dbReference type="STRING" id="1246581.A0A2H9TLS0"/>
<keyword evidence="6" id="KW-0539">Nucleus</keyword>
<dbReference type="Pfam" id="PF11969">
    <property type="entry name" value="DcpS_C"/>
    <property type="match status" value="1"/>
</dbReference>
<evidence type="ECO:0000256" key="4">
    <source>
        <dbReference type="ARBA" id="ARBA00015636"/>
    </source>
</evidence>
<proteinExistence type="inferred from homology"/>
<evidence type="ECO:0000256" key="8">
    <source>
        <dbReference type="ARBA" id="ARBA00030609"/>
    </source>
</evidence>
<dbReference type="Gene3D" id="3.30.428.10">
    <property type="entry name" value="HIT-like"/>
    <property type="match status" value="1"/>
</dbReference>
<name>A0A2H9TLS0_9FUNG</name>
<sequence>MGPDVYWDSLTVERTLNVDWHTKYIALLVNIQSDAHPDGARSVLLATRQGFDTAQHLLNLFRSASTQRELTLLDHNDIYYRFLVGTDGAADCKLTLIHPATPAHIAKYTRQDRMIVAETPVMYRSIVLPWIDAHGSSRLKWIENILNGTSEQDRLLHRSDDPTNGFVLLPDCKWDQTSLTSLYLLAILSRRDVRSLRDLTAEHLPVLKEIRRVVYQAALDSYKLDPRKLRMYVHYLPTYYYFHVHIVHVDLEAPGCAVGAAHLLDDIIDNIEHISNDYYQRRTLHYYIGTEHELCPLLKQ</sequence>